<evidence type="ECO:0008006" key="3">
    <source>
        <dbReference type="Google" id="ProtNLM"/>
    </source>
</evidence>
<name>A0ABS0WPH5_9FLAO</name>
<dbReference type="RefSeq" id="WP_198840639.1">
    <property type="nucleotide sequence ID" value="NZ_JAEHFJ010000003.1"/>
</dbReference>
<evidence type="ECO:0000313" key="1">
    <source>
        <dbReference type="EMBL" id="MBJ2173859.1"/>
    </source>
</evidence>
<reference evidence="1 2" key="1">
    <citation type="submission" date="2020-12" db="EMBL/GenBank/DDBJ databases">
        <title>Aureibaculum luteum sp. nov. and Aureibaculum flavum sp. nov., novel members of the family Flavobacteriaceae isolated from Antarctic intertidal sediments.</title>
        <authorList>
            <person name="He X."/>
            <person name="Zhang X."/>
        </authorList>
    </citation>
    <scope>NUCLEOTIDE SEQUENCE [LARGE SCALE GENOMIC DNA]</scope>
    <source>
        <strain evidence="1 2">A20</strain>
    </source>
</reference>
<organism evidence="1 2">
    <name type="scientific">Aureibaculum flavum</name>
    <dbReference type="NCBI Taxonomy" id="2795986"/>
    <lineage>
        <taxon>Bacteria</taxon>
        <taxon>Pseudomonadati</taxon>
        <taxon>Bacteroidota</taxon>
        <taxon>Flavobacteriia</taxon>
        <taxon>Flavobacteriales</taxon>
        <taxon>Flavobacteriaceae</taxon>
        <taxon>Aureibaculum</taxon>
    </lineage>
</organism>
<comment type="caution">
    <text evidence="1">The sequence shown here is derived from an EMBL/GenBank/DDBJ whole genome shotgun (WGS) entry which is preliminary data.</text>
</comment>
<dbReference type="EMBL" id="JAEHFJ010000003">
    <property type="protein sequence ID" value="MBJ2173859.1"/>
    <property type="molecule type" value="Genomic_DNA"/>
</dbReference>
<evidence type="ECO:0000313" key="2">
    <source>
        <dbReference type="Proteomes" id="UP000623301"/>
    </source>
</evidence>
<keyword evidence="2" id="KW-1185">Reference proteome</keyword>
<proteinExistence type="predicted"/>
<sequence length="207" mass="24766">MKSFLILLAINFSCICNAQKVDDTNKAARKIYQKHLSLIKRYFKEIYTESGFSDDSNNNFEETTTFLVILTKLDCYTYSYEGCEASEENYLDWKAWYKLNRKKLYLERDTVKIKGNPISVRNNPIKYFKKKLKLVKKSIKNRYFEDPPYIDAIVFLINLTEIKDVYYDEESDLDIPTSKQITFIENWFKKNKNKLYWDVKTHSVKLK</sequence>
<protein>
    <recommendedName>
        <fullName evidence="3">DUF547 domain-containing protein</fullName>
    </recommendedName>
</protein>
<gene>
    <name evidence="1" type="ORF">JBL43_06385</name>
</gene>
<dbReference type="Proteomes" id="UP000623301">
    <property type="component" value="Unassembled WGS sequence"/>
</dbReference>
<accession>A0ABS0WPH5</accession>